<dbReference type="AlphaFoldDB" id="A0A286G455"/>
<sequence length="34" mass="3780">MKGPPRIFRSGPFVLWGQRVGRVDHTDRVTAGVS</sequence>
<name>A0A286G455_9PROT</name>
<reference evidence="1 2" key="1">
    <citation type="submission" date="2017-09" db="EMBL/GenBank/DDBJ databases">
        <authorList>
            <person name="Ehlers B."/>
            <person name="Leendertz F.H."/>
        </authorList>
    </citation>
    <scope>NUCLEOTIDE SEQUENCE [LARGE SCALE GENOMIC DNA]</scope>
    <source>
        <strain evidence="1 2">USBA 140</strain>
    </source>
</reference>
<proteinExistence type="predicted"/>
<keyword evidence="2" id="KW-1185">Reference proteome</keyword>
<dbReference type="EMBL" id="OCNJ01000001">
    <property type="protein sequence ID" value="SOD90330.1"/>
    <property type="molecule type" value="Genomic_DNA"/>
</dbReference>
<evidence type="ECO:0000313" key="2">
    <source>
        <dbReference type="Proteomes" id="UP000219621"/>
    </source>
</evidence>
<evidence type="ECO:0000313" key="1">
    <source>
        <dbReference type="EMBL" id="SOD90330.1"/>
    </source>
</evidence>
<dbReference type="Proteomes" id="UP000219621">
    <property type="component" value="Unassembled WGS sequence"/>
</dbReference>
<gene>
    <name evidence="1" type="ORF">SAMN05421508_101515</name>
</gene>
<organism evidence="1 2">
    <name type="scientific">Caenispirillum bisanense</name>
    <dbReference type="NCBI Taxonomy" id="414052"/>
    <lineage>
        <taxon>Bacteria</taxon>
        <taxon>Pseudomonadati</taxon>
        <taxon>Pseudomonadota</taxon>
        <taxon>Alphaproteobacteria</taxon>
        <taxon>Rhodospirillales</taxon>
        <taxon>Novispirillaceae</taxon>
        <taxon>Caenispirillum</taxon>
    </lineage>
</organism>
<accession>A0A286G455</accession>
<protein>
    <submittedName>
        <fullName evidence="1">Uncharacterized protein</fullName>
    </submittedName>
</protein>